<feature type="transmembrane region" description="Helical" evidence="1">
    <location>
        <begin position="460"/>
        <end position="484"/>
    </location>
</feature>
<dbReference type="Proteomes" id="UP001500556">
    <property type="component" value="Unassembled WGS sequence"/>
</dbReference>
<sequence>MGVALVVLAVLLAVLGWGQLALLLALVAGSTLVPARAGWPVRAMLGLVAVCTVMITVATAFDLLGTQLRPAWLAGGTLLALAAAAAEYGDWRHRRREGDGLVALTGLLGVGLTVPRLLGSPADHISRLVYAYDNVHHVRSAFASGVVHGYTYSHPTVPGLYGPTAYRPAQAFLTEYLPWILRGGDTTPTLAQTLVSAEAVYALQLGLVGTAAVALLREVVVAGGRRQRSGLWAAGLAVVLLVLLGVAPVITLRGFQPQAMATAAMLLGLLALVLRDRGLGATRAVVLASGCIALGFNSWPIAAGPLVVATGVVVLQELRRLRWPVWPAMAVLAAVSAFPVYGPPTFFTSTAFLSKDSAAVLRFPVTTWLPLVALGAAGLVATARRSPRSATTTTMVAAVAGSLLTMAAIIAIQVHNGGSVGTYYFVKSVYALVILGAVLSAALLAHLVAGTRGPVRVGALTAVGLVLLLAWAPLGSVAVQTYWYSPAADIYDPRPVQEALARYPDGAPPDVDMLVLGTCRTTASNYTSRWLGTVLRSWTPARDAFVDDIGHRGENLEALRTYAAAVPGRRLEVFTGAGCPLGDEVARAGIPTVHVVVLPAPSS</sequence>
<dbReference type="RefSeq" id="WP_345503504.1">
    <property type="nucleotide sequence ID" value="NZ_BAABLO010000011.1"/>
</dbReference>
<feature type="transmembrane region" description="Helical" evidence="1">
    <location>
        <begin position="428"/>
        <end position="448"/>
    </location>
</feature>
<feature type="transmembrane region" description="Helical" evidence="1">
    <location>
        <begin position="71"/>
        <end position="89"/>
    </location>
</feature>
<keyword evidence="1" id="KW-0472">Membrane</keyword>
<feature type="transmembrane region" description="Helical" evidence="1">
    <location>
        <begin position="101"/>
        <end position="118"/>
    </location>
</feature>
<evidence type="ECO:0000313" key="2">
    <source>
        <dbReference type="EMBL" id="GAA4724737.1"/>
    </source>
</evidence>
<evidence type="ECO:0000256" key="1">
    <source>
        <dbReference type="SAM" id="Phobius"/>
    </source>
</evidence>
<feature type="transmembrane region" description="Helical" evidence="1">
    <location>
        <begin position="323"/>
        <end position="341"/>
    </location>
</feature>
<protein>
    <recommendedName>
        <fullName evidence="4">Glycosyltransferase RgtA/B/C/D-like domain-containing protein</fullName>
    </recommendedName>
</protein>
<name>A0ABP8YBE1_9MICO</name>
<feature type="transmembrane region" description="Helical" evidence="1">
    <location>
        <begin position="395"/>
        <end position="416"/>
    </location>
</feature>
<accession>A0ABP8YBE1</accession>
<dbReference type="EMBL" id="BAABLO010000011">
    <property type="protein sequence ID" value="GAA4724737.1"/>
    <property type="molecule type" value="Genomic_DNA"/>
</dbReference>
<proteinExistence type="predicted"/>
<keyword evidence="3" id="KW-1185">Reference proteome</keyword>
<comment type="caution">
    <text evidence="2">The sequence shown here is derived from an EMBL/GenBank/DDBJ whole genome shotgun (WGS) entry which is preliminary data.</text>
</comment>
<feature type="transmembrane region" description="Helical" evidence="1">
    <location>
        <begin position="257"/>
        <end position="274"/>
    </location>
</feature>
<evidence type="ECO:0008006" key="4">
    <source>
        <dbReference type="Google" id="ProtNLM"/>
    </source>
</evidence>
<feature type="transmembrane region" description="Helical" evidence="1">
    <location>
        <begin position="6"/>
        <end position="33"/>
    </location>
</feature>
<evidence type="ECO:0000313" key="3">
    <source>
        <dbReference type="Proteomes" id="UP001500556"/>
    </source>
</evidence>
<organism evidence="2 3">
    <name type="scientific">Pedococcus ginsenosidimutans</name>
    <dbReference type="NCBI Taxonomy" id="490570"/>
    <lineage>
        <taxon>Bacteria</taxon>
        <taxon>Bacillati</taxon>
        <taxon>Actinomycetota</taxon>
        <taxon>Actinomycetes</taxon>
        <taxon>Micrococcales</taxon>
        <taxon>Intrasporangiaceae</taxon>
        <taxon>Pedococcus</taxon>
    </lineage>
</organism>
<gene>
    <name evidence="2" type="ORF">GCM10025782_23510</name>
</gene>
<reference evidence="3" key="1">
    <citation type="journal article" date="2019" name="Int. J. Syst. Evol. Microbiol.">
        <title>The Global Catalogue of Microorganisms (GCM) 10K type strain sequencing project: providing services to taxonomists for standard genome sequencing and annotation.</title>
        <authorList>
            <consortium name="The Broad Institute Genomics Platform"/>
            <consortium name="The Broad Institute Genome Sequencing Center for Infectious Disease"/>
            <person name="Wu L."/>
            <person name="Ma J."/>
        </authorList>
    </citation>
    <scope>NUCLEOTIDE SEQUENCE [LARGE SCALE GENOMIC DNA]</scope>
    <source>
        <strain evidence="3">JCM 18961</strain>
    </source>
</reference>
<keyword evidence="1" id="KW-1133">Transmembrane helix</keyword>
<feature type="transmembrane region" description="Helical" evidence="1">
    <location>
        <begin position="231"/>
        <end position="251"/>
    </location>
</feature>
<keyword evidence="1" id="KW-0812">Transmembrane</keyword>
<feature type="transmembrane region" description="Helical" evidence="1">
    <location>
        <begin position="45"/>
        <end position="65"/>
    </location>
</feature>
<feature type="transmembrane region" description="Helical" evidence="1">
    <location>
        <begin position="361"/>
        <end position="383"/>
    </location>
</feature>
<feature type="transmembrane region" description="Helical" evidence="1">
    <location>
        <begin position="199"/>
        <end position="219"/>
    </location>
</feature>